<reference evidence="1 2" key="1">
    <citation type="submission" date="2018-12" db="EMBL/GenBank/DDBJ databases">
        <title>Complete genome sequence of Haloplanus rallus MBLA0036.</title>
        <authorList>
            <person name="Nam Y.-d."/>
            <person name="Kang J."/>
            <person name="Chung W.-H."/>
            <person name="Park Y.S."/>
        </authorList>
    </citation>
    <scope>NUCLEOTIDE SEQUENCE [LARGE SCALE GENOMIC DNA]</scope>
    <source>
        <strain evidence="1 2">MBLA0036</strain>
    </source>
</reference>
<proteinExistence type="predicted"/>
<keyword evidence="2" id="KW-1185">Reference proteome</keyword>
<dbReference type="AlphaFoldDB" id="A0A6B9F889"/>
<name>A0A6B9F889_9EURY</name>
<evidence type="ECO:0000313" key="1">
    <source>
        <dbReference type="EMBL" id="QGX96726.1"/>
    </source>
</evidence>
<dbReference type="EMBL" id="CP034345">
    <property type="protein sequence ID" value="QGX96726.1"/>
    <property type="molecule type" value="Genomic_DNA"/>
</dbReference>
<dbReference type="KEGG" id="hra:EI982_16840"/>
<organism evidence="1 2">
    <name type="scientific">Haloplanus rallus</name>
    <dbReference type="NCBI Taxonomy" id="1816183"/>
    <lineage>
        <taxon>Archaea</taxon>
        <taxon>Methanobacteriati</taxon>
        <taxon>Methanobacteriota</taxon>
        <taxon>Stenosarchaea group</taxon>
        <taxon>Halobacteria</taxon>
        <taxon>Halobacteriales</taxon>
        <taxon>Haloferacaceae</taxon>
        <taxon>Haloplanus</taxon>
    </lineage>
</organism>
<evidence type="ECO:0000313" key="2">
    <source>
        <dbReference type="Proteomes" id="UP000428325"/>
    </source>
</evidence>
<gene>
    <name evidence="1" type="ORF">EI982_16840</name>
</gene>
<dbReference type="Proteomes" id="UP000428325">
    <property type="component" value="Chromosome"/>
</dbReference>
<accession>A0A6B9F889</accession>
<sequence length="46" mass="5258">MDSVLEYSDYFAELVHTRTMIEAGMRAEVELRAAAVCALTDVYRFL</sequence>
<protein>
    <submittedName>
        <fullName evidence="1">Uncharacterized protein</fullName>
    </submittedName>
</protein>